<protein>
    <submittedName>
        <fullName evidence="8">NAD(P)/FAD-dependent oxidoreductase</fullName>
    </submittedName>
</protein>
<evidence type="ECO:0000256" key="2">
    <source>
        <dbReference type="ARBA" id="ARBA00022729"/>
    </source>
</evidence>
<keyword evidence="9" id="KW-1185">Reference proteome</keyword>
<evidence type="ECO:0000313" key="8">
    <source>
        <dbReference type="EMBL" id="BDS13779.1"/>
    </source>
</evidence>
<dbReference type="Proteomes" id="UP001060919">
    <property type="component" value="Chromosome"/>
</dbReference>
<evidence type="ECO:0000256" key="5">
    <source>
        <dbReference type="ARBA" id="ARBA00023027"/>
    </source>
</evidence>
<evidence type="ECO:0000256" key="4">
    <source>
        <dbReference type="ARBA" id="ARBA00022857"/>
    </source>
</evidence>
<organism evidence="8 9">
    <name type="scientific">Aureispira anguillae</name>
    <dbReference type="NCBI Taxonomy" id="2864201"/>
    <lineage>
        <taxon>Bacteria</taxon>
        <taxon>Pseudomonadati</taxon>
        <taxon>Bacteroidota</taxon>
        <taxon>Saprospiria</taxon>
        <taxon>Saprospirales</taxon>
        <taxon>Saprospiraceae</taxon>
        <taxon>Aureispira</taxon>
    </lineage>
</organism>
<feature type="region of interest" description="Disordered" evidence="6">
    <location>
        <begin position="523"/>
        <end position="544"/>
    </location>
</feature>
<dbReference type="AlphaFoldDB" id="A0A916DU27"/>
<reference evidence="8" key="1">
    <citation type="submission" date="2022-09" db="EMBL/GenBank/DDBJ databases">
        <title>Aureispira anguillicida sp. nov., isolated from Leptocephalus of Japanese eel Anguilla japonica.</title>
        <authorList>
            <person name="Yuasa K."/>
            <person name="Mekata T."/>
            <person name="Ikunari K."/>
        </authorList>
    </citation>
    <scope>NUCLEOTIDE SEQUENCE</scope>
    <source>
        <strain evidence="8">EL160426</strain>
    </source>
</reference>
<dbReference type="RefSeq" id="WP_264789029.1">
    <property type="nucleotide sequence ID" value="NZ_AP026867.1"/>
</dbReference>
<evidence type="ECO:0000256" key="1">
    <source>
        <dbReference type="ARBA" id="ARBA00022630"/>
    </source>
</evidence>
<keyword evidence="1" id="KW-0285">Flavoprotein</keyword>
<dbReference type="PANTHER" id="PTHR46091:SF3">
    <property type="entry name" value="AMINE OXIDASE DOMAIN-CONTAINING PROTEIN"/>
    <property type="match status" value="1"/>
</dbReference>
<evidence type="ECO:0000313" key="9">
    <source>
        <dbReference type="Proteomes" id="UP001060919"/>
    </source>
</evidence>
<keyword evidence="2" id="KW-0732">Signal</keyword>
<dbReference type="Pfam" id="PF00732">
    <property type="entry name" value="GMC_oxred_N"/>
    <property type="match status" value="1"/>
</dbReference>
<feature type="compositionally biased region" description="Basic and acidic residues" evidence="6">
    <location>
        <begin position="523"/>
        <end position="532"/>
    </location>
</feature>
<sequence>MKKEYDSIVIGSGIGGLSTAALLSKAYNQKVLVLEKHWTLGGLTHEFEREGNYSWDVGVHYLGAMEAGELPYDIFDYISDGQLKWDKINDPYDIFWYPDLKFGAVSGAKNLKADLIKQFPEEQKAINQYFKDIQKAVNWGRDRFLSISLPKPVASIPKFLAKRKEDFFLQSAQSYFDSHFKNNQLKSLLLSQWGDYGIAPSKAVFWVHASVVAHYMEGAYYPKGGAKKIAETIVPVIKRSGGECLTNCEVGEIIIEDNKAVGVRYRQRKGKRWVHRTVYASNIISNVGAKNTFQSLLRAPIHPEINQLKGEATAITIYLGLKENPASKFNVNGGNFWFFEDYNHNKMATNQELINGNIDMCFLSFPSLKDRSKTAHTAEIVAFAPYEAFQAWSDTSWQNRGESYQTLKNKIATAFLAYIDKKLEGFSDMVSFVEVSTPLSLEQFTNRKGGAMYGLPCTKERFQMECLQPRTSIKNLYLSGGDVFMLGVCGALLGGLASASLVGSKFGIASLFPKIMMELKKQRGANHKEGATTKKGIPKLETSY</sequence>
<dbReference type="Gene3D" id="3.50.50.60">
    <property type="entry name" value="FAD/NAD(P)-binding domain"/>
    <property type="match status" value="2"/>
</dbReference>
<proteinExistence type="predicted"/>
<dbReference type="PANTHER" id="PTHR46091">
    <property type="entry name" value="BLR7054 PROTEIN"/>
    <property type="match status" value="1"/>
</dbReference>
<dbReference type="InterPro" id="IPR000172">
    <property type="entry name" value="GMC_OxRdtase_N"/>
</dbReference>
<dbReference type="KEGG" id="aup:AsAng_0045410"/>
<dbReference type="Pfam" id="PF13450">
    <property type="entry name" value="NAD_binding_8"/>
    <property type="match status" value="1"/>
</dbReference>
<name>A0A916DU27_9BACT</name>
<dbReference type="GO" id="GO:0050660">
    <property type="term" value="F:flavin adenine dinucleotide binding"/>
    <property type="evidence" value="ECO:0007669"/>
    <property type="project" value="InterPro"/>
</dbReference>
<gene>
    <name evidence="8" type="ORF">AsAng_0045410</name>
</gene>
<feature type="domain" description="Glucose-methanol-choline oxidoreductase N-terminal" evidence="7">
    <location>
        <begin position="232"/>
        <end position="298"/>
    </location>
</feature>
<dbReference type="SUPFAM" id="SSF51905">
    <property type="entry name" value="FAD/NAD(P)-binding domain"/>
    <property type="match status" value="1"/>
</dbReference>
<evidence type="ECO:0000256" key="3">
    <source>
        <dbReference type="ARBA" id="ARBA00022827"/>
    </source>
</evidence>
<dbReference type="GO" id="GO:0016614">
    <property type="term" value="F:oxidoreductase activity, acting on CH-OH group of donors"/>
    <property type="evidence" value="ECO:0007669"/>
    <property type="project" value="InterPro"/>
</dbReference>
<dbReference type="InterPro" id="IPR052206">
    <property type="entry name" value="Retinol_saturase"/>
</dbReference>
<evidence type="ECO:0000259" key="7">
    <source>
        <dbReference type="Pfam" id="PF00732"/>
    </source>
</evidence>
<dbReference type="EMBL" id="AP026867">
    <property type="protein sequence ID" value="BDS13779.1"/>
    <property type="molecule type" value="Genomic_DNA"/>
</dbReference>
<accession>A0A916DU27</accession>
<keyword evidence="4" id="KW-0521">NADP</keyword>
<keyword evidence="3" id="KW-0274">FAD</keyword>
<dbReference type="InterPro" id="IPR036188">
    <property type="entry name" value="FAD/NAD-bd_sf"/>
</dbReference>
<keyword evidence="5" id="KW-0520">NAD</keyword>
<evidence type="ECO:0000256" key="6">
    <source>
        <dbReference type="SAM" id="MobiDB-lite"/>
    </source>
</evidence>